<dbReference type="PANTHER" id="PTHR42958:SF4">
    <property type="entry name" value="HYDROGENASE EXPRESSION_FORMATION PROTEIN HUPK"/>
    <property type="match status" value="1"/>
</dbReference>
<evidence type="ECO:0000313" key="3">
    <source>
        <dbReference type="Proteomes" id="UP000020218"/>
    </source>
</evidence>
<dbReference type="EMBL" id="JFAX01000002">
    <property type="protein sequence ID" value="EXI69212.1"/>
    <property type="molecule type" value="Genomic_DNA"/>
</dbReference>
<keyword evidence="3" id="KW-1185">Reference proteome</keyword>
<dbReference type="Pfam" id="PF00374">
    <property type="entry name" value="NiFeSe_Hases"/>
    <property type="match status" value="1"/>
</dbReference>
<organism evidence="2 3">
    <name type="scientific">Candidatus Accumulibacter adjunctus</name>
    <dbReference type="NCBI Taxonomy" id="1454001"/>
    <lineage>
        <taxon>Bacteria</taxon>
        <taxon>Pseudomonadati</taxon>
        <taxon>Pseudomonadota</taxon>
        <taxon>Betaproteobacteria</taxon>
        <taxon>Candidatus Accumulibacter</taxon>
    </lineage>
</organism>
<dbReference type="SUPFAM" id="SSF56762">
    <property type="entry name" value="HydB/Nqo4-like"/>
    <property type="match status" value="1"/>
</dbReference>
<comment type="cofactor">
    <cofactor evidence="1">
        <name>Ni(2+)</name>
        <dbReference type="ChEBI" id="CHEBI:49786"/>
    </cofactor>
</comment>
<dbReference type="PATRIC" id="fig|1454001.3.peg.382"/>
<dbReference type="InterPro" id="IPR029014">
    <property type="entry name" value="NiFe-Hase_large"/>
</dbReference>
<dbReference type="Proteomes" id="UP000020218">
    <property type="component" value="Unassembled WGS sequence"/>
</dbReference>
<feature type="binding site" evidence="1">
    <location>
        <position position="327"/>
    </location>
    <ligand>
        <name>Fe cation</name>
        <dbReference type="ChEBI" id="CHEBI:24875"/>
    </ligand>
</feature>
<name>A0A011NX36_9PROT</name>
<keyword evidence="1" id="KW-0533">Nickel</keyword>
<sequence>MHEGSLELALTWDGKRIVAAKVASQRPQVASLLRGLPAAAVSDRVRQLFGICRQAQSAAAALCVRSARGERLTPGALDELALPVALETISEHLCHLLIAWPTLLADPSRPPRVADCGDWRRRLRAAADRRSAAAIAADLLDWLGEAELPSPGDESPPGASAQLLPVLPATEWERMALVEDFALRPTLAGEVAETGALARQVGDAAITRLLAAGRRLAARLLARRLELRWLAAALAEPPRLSALLDACPASAGVGVARVETARGTLLHRLELAGDGIAEYLIVAPTEWNFHPQGAFVREISGCPAASPEAARFAAERVALSLDPCVPCSCRLVDA</sequence>
<dbReference type="PANTHER" id="PTHR42958">
    <property type="entry name" value="HYDROGENASE-2 LARGE CHAIN"/>
    <property type="match status" value="1"/>
</dbReference>
<dbReference type="GO" id="GO:0016151">
    <property type="term" value="F:nickel cation binding"/>
    <property type="evidence" value="ECO:0007669"/>
    <property type="project" value="InterPro"/>
</dbReference>
<dbReference type="AlphaFoldDB" id="A0A011NX36"/>
<feature type="binding site" evidence="1">
    <location>
        <position position="281"/>
    </location>
    <ligand>
        <name>Mg(2+)</name>
        <dbReference type="ChEBI" id="CHEBI:18420"/>
    </ligand>
</feature>
<accession>A0A011NX36</accession>
<dbReference type="InterPro" id="IPR050867">
    <property type="entry name" value="NiFe/NiFeSe_hydrgnase_LSU"/>
</dbReference>
<feature type="binding site" evidence="1">
    <location>
        <position position="324"/>
    </location>
    <ligand>
        <name>Ni(2+)</name>
        <dbReference type="ChEBI" id="CHEBI:49786"/>
    </ligand>
</feature>
<comment type="cofactor">
    <cofactor evidence="1">
        <name>Fe cation</name>
        <dbReference type="ChEBI" id="CHEBI:24875"/>
    </cofactor>
</comment>
<evidence type="ECO:0000313" key="2">
    <source>
        <dbReference type="EMBL" id="EXI69212.1"/>
    </source>
</evidence>
<dbReference type="STRING" id="1454001.AW08_00419"/>
<proteinExistence type="predicted"/>
<evidence type="ECO:0000256" key="1">
    <source>
        <dbReference type="PIRSR" id="PIRSR601501-1"/>
    </source>
</evidence>
<comment type="caution">
    <text evidence="2">The sequence shown here is derived from an EMBL/GenBank/DDBJ whole genome shotgun (WGS) entry which is preliminary data.</text>
</comment>
<protein>
    <submittedName>
        <fullName evidence="2">Coenzyme F420-reducing hydrogenase, alpha subunit</fullName>
    </submittedName>
</protein>
<gene>
    <name evidence="2" type="ORF">AW08_00419</name>
</gene>
<reference evidence="2" key="1">
    <citation type="submission" date="2014-02" db="EMBL/GenBank/DDBJ databases">
        <title>Expanding our view of genomic diversity in Candidatus Accumulibacter clades.</title>
        <authorList>
            <person name="Skennerton C.T."/>
            <person name="Barr J.J."/>
            <person name="Slater F.R."/>
            <person name="Bond P.L."/>
            <person name="Tyson G.W."/>
        </authorList>
    </citation>
    <scope>NUCLEOTIDE SEQUENCE [LARGE SCALE GENOMIC DNA]</scope>
</reference>
<keyword evidence="1" id="KW-0408">Iron</keyword>
<dbReference type="InterPro" id="IPR001501">
    <property type="entry name" value="Ni-dep_hyd_lsu"/>
</dbReference>
<keyword evidence="1" id="KW-0460">Magnesium</keyword>
<keyword evidence="1" id="KW-0479">Metal-binding</keyword>
<dbReference type="Gene3D" id="1.10.645.10">
    <property type="entry name" value="Cytochrome-c3 Hydrogenase, chain B"/>
    <property type="match status" value="2"/>
</dbReference>